<comment type="caution">
    <text evidence="2">The sequence shown here is derived from an EMBL/GenBank/DDBJ whole genome shotgun (WGS) entry which is preliminary data.</text>
</comment>
<gene>
    <name evidence="2" type="ORF">V5O48_012587</name>
</gene>
<accession>A0ABR3F2E6</accession>
<name>A0ABR3F2E6_9AGAR</name>
<evidence type="ECO:0000313" key="2">
    <source>
        <dbReference type="EMBL" id="KAL0569378.1"/>
    </source>
</evidence>
<proteinExistence type="predicted"/>
<protein>
    <submittedName>
        <fullName evidence="2">Uncharacterized protein</fullName>
    </submittedName>
</protein>
<evidence type="ECO:0000313" key="3">
    <source>
        <dbReference type="Proteomes" id="UP001465976"/>
    </source>
</evidence>
<organism evidence="2 3">
    <name type="scientific">Marasmius crinis-equi</name>
    <dbReference type="NCBI Taxonomy" id="585013"/>
    <lineage>
        <taxon>Eukaryota</taxon>
        <taxon>Fungi</taxon>
        <taxon>Dikarya</taxon>
        <taxon>Basidiomycota</taxon>
        <taxon>Agaricomycotina</taxon>
        <taxon>Agaricomycetes</taxon>
        <taxon>Agaricomycetidae</taxon>
        <taxon>Agaricales</taxon>
        <taxon>Marasmiineae</taxon>
        <taxon>Marasmiaceae</taxon>
        <taxon>Marasmius</taxon>
    </lineage>
</organism>
<dbReference type="EMBL" id="JBAHYK010001131">
    <property type="protein sequence ID" value="KAL0569378.1"/>
    <property type="molecule type" value="Genomic_DNA"/>
</dbReference>
<feature type="region of interest" description="Disordered" evidence="1">
    <location>
        <begin position="1"/>
        <end position="21"/>
    </location>
</feature>
<feature type="region of interest" description="Disordered" evidence="1">
    <location>
        <begin position="60"/>
        <end position="86"/>
    </location>
</feature>
<evidence type="ECO:0000256" key="1">
    <source>
        <dbReference type="SAM" id="MobiDB-lite"/>
    </source>
</evidence>
<keyword evidence="3" id="KW-1185">Reference proteome</keyword>
<sequence length="177" mass="19983">MSEADKATETAEERSARSDRIEELTEMVECEDFLLQHEHLVTQDKEADALLATNQISTAQNHATGSSAPMGASDKRPHHPVMPENKKSNLGRLTAFEAGLVLLLRQNEAESKDALEKMVTQNVELRYELERERYNVKYWADYANLLLNALEEYELPAPMVHGAYPDETGYSVNTDDD</sequence>
<dbReference type="Proteomes" id="UP001465976">
    <property type="component" value="Unassembled WGS sequence"/>
</dbReference>
<reference evidence="2 3" key="1">
    <citation type="submission" date="2024-02" db="EMBL/GenBank/DDBJ databases">
        <title>A draft genome for the cacao thread blight pathogen Marasmius crinis-equi.</title>
        <authorList>
            <person name="Cohen S.P."/>
            <person name="Baruah I.K."/>
            <person name="Amoako-Attah I."/>
            <person name="Bukari Y."/>
            <person name="Meinhardt L.W."/>
            <person name="Bailey B.A."/>
        </authorList>
    </citation>
    <scope>NUCLEOTIDE SEQUENCE [LARGE SCALE GENOMIC DNA]</scope>
    <source>
        <strain evidence="2 3">GH-76</strain>
    </source>
</reference>